<protein>
    <submittedName>
        <fullName evidence="2">Helix-turn-helix domain-containing protein</fullName>
    </submittedName>
</protein>
<dbReference type="PROSITE" id="PS50943">
    <property type="entry name" value="HTH_CROC1"/>
    <property type="match status" value="1"/>
</dbReference>
<dbReference type="Proteomes" id="UP001172630">
    <property type="component" value="Unassembled WGS sequence"/>
</dbReference>
<dbReference type="Gene3D" id="1.10.260.40">
    <property type="entry name" value="lambda repressor-like DNA-binding domains"/>
    <property type="match status" value="1"/>
</dbReference>
<comment type="caution">
    <text evidence="2">The sequence shown here is derived from an EMBL/GenBank/DDBJ whole genome shotgun (WGS) entry which is preliminary data.</text>
</comment>
<reference evidence="2" key="1">
    <citation type="submission" date="2023-06" db="EMBL/GenBank/DDBJ databases">
        <title>Phylogenetic Diversity of Rhizobium strains.</title>
        <authorList>
            <person name="Moura F.T."/>
            <person name="Helene L.C.F."/>
            <person name="Hungria M."/>
        </authorList>
    </citation>
    <scope>NUCLEOTIDE SEQUENCE</scope>
    <source>
        <strain evidence="2">CCGE524</strain>
    </source>
</reference>
<dbReference type="EMBL" id="JARFYN010000037">
    <property type="protein sequence ID" value="MDL2408709.1"/>
    <property type="molecule type" value="Genomic_DNA"/>
</dbReference>
<dbReference type="CDD" id="cd00093">
    <property type="entry name" value="HTH_XRE"/>
    <property type="match status" value="1"/>
</dbReference>
<dbReference type="SUPFAM" id="SSF47413">
    <property type="entry name" value="lambda repressor-like DNA-binding domains"/>
    <property type="match status" value="1"/>
</dbReference>
<name>A0ABT7KN84_9HYPH</name>
<dbReference type="InterPro" id="IPR001387">
    <property type="entry name" value="Cro/C1-type_HTH"/>
</dbReference>
<evidence type="ECO:0000313" key="2">
    <source>
        <dbReference type="EMBL" id="MDL2408709.1"/>
    </source>
</evidence>
<accession>A0ABT7KN84</accession>
<feature type="domain" description="HTH cro/C1-type" evidence="1">
    <location>
        <begin position="2"/>
        <end position="28"/>
    </location>
</feature>
<keyword evidence="3" id="KW-1185">Reference proteome</keyword>
<evidence type="ECO:0000259" key="1">
    <source>
        <dbReference type="PROSITE" id="PS50943"/>
    </source>
</evidence>
<evidence type="ECO:0000313" key="3">
    <source>
        <dbReference type="Proteomes" id="UP001172630"/>
    </source>
</evidence>
<proteinExistence type="predicted"/>
<organism evidence="2 3">
    <name type="scientific">Rhizobium calliandrae</name>
    <dbReference type="NCBI Taxonomy" id="1312182"/>
    <lineage>
        <taxon>Bacteria</taxon>
        <taxon>Pseudomonadati</taxon>
        <taxon>Pseudomonadota</taxon>
        <taxon>Alphaproteobacteria</taxon>
        <taxon>Hyphomicrobiales</taxon>
        <taxon>Rhizobiaceae</taxon>
        <taxon>Rhizobium/Agrobacterium group</taxon>
        <taxon>Rhizobium</taxon>
    </lineage>
</organism>
<dbReference type="InterPro" id="IPR010982">
    <property type="entry name" value="Lambda_DNA-bd_dom_sf"/>
</dbReference>
<sequence length="95" mass="10222">MLGWSQAELAKAANVSRQTIADLERGARICPSVTISRVSSRLFLGPCGAPFPLANVVDSILGPRTHSSEDSLVRPNEGNSPCPLCSPWIGWNFRS</sequence>
<dbReference type="Pfam" id="PF01381">
    <property type="entry name" value="HTH_3"/>
    <property type="match status" value="1"/>
</dbReference>
<gene>
    <name evidence="2" type="ORF">PY650_24310</name>
</gene>